<evidence type="ECO:0000313" key="2">
    <source>
        <dbReference type="EMBL" id="GBL84467.1"/>
    </source>
</evidence>
<evidence type="ECO:0000256" key="1">
    <source>
        <dbReference type="SAM" id="MobiDB-lite"/>
    </source>
</evidence>
<name>A0A4Y2AY43_ARAVE</name>
<reference evidence="2 3" key="1">
    <citation type="journal article" date="2019" name="Sci. Rep.">
        <title>Orb-weaving spider Araneus ventricosus genome elucidates the spidroin gene catalogue.</title>
        <authorList>
            <person name="Kono N."/>
            <person name="Nakamura H."/>
            <person name="Ohtoshi R."/>
            <person name="Moran D.A.P."/>
            <person name="Shinohara A."/>
            <person name="Yoshida Y."/>
            <person name="Fujiwara M."/>
            <person name="Mori M."/>
            <person name="Tomita M."/>
            <person name="Arakawa K."/>
        </authorList>
    </citation>
    <scope>NUCLEOTIDE SEQUENCE [LARGE SCALE GENOMIC DNA]</scope>
</reference>
<feature type="region of interest" description="Disordered" evidence="1">
    <location>
        <begin position="11"/>
        <end position="31"/>
    </location>
</feature>
<dbReference type="AlphaFoldDB" id="A0A4Y2AY43"/>
<evidence type="ECO:0000313" key="3">
    <source>
        <dbReference type="Proteomes" id="UP000499080"/>
    </source>
</evidence>
<comment type="caution">
    <text evidence="2">The sequence shown here is derived from an EMBL/GenBank/DDBJ whole genome shotgun (WGS) entry which is preliminary data.</text>
</comment>
<organism evidence="2 3">
    <name type="scientific">Araneus ventricosus</name>
    <name type="common">Orbweaver spider</name>
    <name type="synonym">Epeira ventricosa</name>
    <dbReference type="NCBI Taxonomy" id="182803"/>
    <lineage>
        <taxon>Eukaryota</taxon>
        <taxon>Metazoa</taxon>
        <taxon>Ecdysozoa</taxon>
        <taxon>Arthropoda</taxon>
        <taxon>Chelicerata</taxon>
        <taxon>Arachnida</taxon>
        <taxon>Araneae</taxon>
        <taxon>Araneomorphae</taxon>
        <taxon>Entelegynae</taxon>
        <taxon>Araneoidea</taxon>
        <taxon>Araneidae</taxon>
        <taxon>Araneus</taxon>
    </lineage>
</organism>
<keyword evidence="3" id="KW-1185">Reference proteome</keyword>
<accession>A0A4Y2AY43</accession>
<sequence>MKIVLWSYDETSPTGRMTENDSSFSNTQTASTGVTKRTELVQISNTCRQQITNNNSNSTNSSTQRLTTDQLEFQDSKEIIILTSFARY</sequence>
<gene>
    <name evidence="2" type="ORF">AVEN_117219_1</name>
</gene>
<proteinExistence type="predicted"/>
<dbReference type="EMBL" id="BGPR01000037">
    <property type="protein sequence ID" value="GBL84467.1"/>
    <property type="molecule type" value="Genomic_DNA"/>
</dbReference>
<protein>
    <submittedName>
        <fullName evidence="2">Uncharacterized protein</fullName>
    </submittedName>
</protein>
<dbReference type="Proteomes" id="UP000499080">
    <property type="component" value="Unassembled WGS sequence"/>
</dbReference>